<sequence length="360" mass="40937">MKIFRFVISAYPSPKHIEFHDWQKATLVIFVAEYYPAPAESKALTLVSERNWLAESFLLKDVLIKDAVQAEGGAVWDAYLKAEREGFFWMESLDALPMTPKKKDVWGTGPQLNEQFIDLLISKAGGRRVTKEEAGNFEEKNADYILGKYVLELKQFEQEGLTVATRQQKIAEIFDAYSSNDLTQKIDPYRLSDDDFQKYWDVIGVPIQKRIKDASKQVKSTISRLGQDEFEGGVILLNTGYLTVPHDFLVAMAERYAKKDTSSISKVIVISSWTITNGFDTVVNYGFHPHDSECPNLLKLHEVFWSTVENLMTQMITGELDVSNGMQKPMSPVHFIHEGTAYTFGVPEIESSLKRNKDPQ</sequence>
<evidence type="ECO:0000313" key="1">
    <source>
        <dbReference type="EMBL" id="OZY86039.1"/>
    </source>
</evidence>
<dbReference type="AlphaFoldDB" id="A0A266Q9L2"/>
<keyword evidence="2" id="KW-1185">Reference proteome</keyword>
<dbReference type="Proteomes" id="UP000216101">
    <property type="component" value="Unassembled WGS sequence"/>
</dbReference>
<name>A0A266Q9L2_9GAMM</name>
<proteinExistence type="predicted"/>
<dbReference type="EMBL" id="NHNI01000001">
    <property type="protein sequence ID" value="OZY86039.1"/>
    <property type="molecule type" value="Genomic_DNA"/>
</dbReference>
<reference evidence="2" key="1">
    <citation type="submission" date="2017-05" db="EMBL/GenBank/DDBJ databases">
        <authorList>
            <person name="Barney B.M."/>
        </authorList>
    </citation>
    <scope>NUCLEOTIDE SEQUENCE [LARGE SCALE GENOMIC DNA]</scope>
    <source>
        <strain evidence="2">PSBB022</strain>
    </source>
</reference>
<gene>
    <name evidence="1" type="ORF">CBP51_03135</name>
</gene>
<organism evidence="1 2">
    <name type="scientific">Cellvibrio mixtus</name>
    <dbReference type="NCBI Taxonomy" id="39650"/>
    <lineage>
        <taxon>Bacteria</taxon>
        <taxon>Pseudomonadati</taxon>
        <taxon>Pseudomonadota</taxon>
        <taxon>Gammaproteobacteria</taxon>
        <taxon>Cellvibrionales</taxon>
        <taxon>Cellvibrionaceae</taxon>
        <taxon>Cellvibrio</taxon>
    </lineage>
</organism>
<protein>
    <submittedName>
        <fullName evidence="1">Uncharacterized protein</fullName>
    </submittedName>
</protein>
<accession>A0A266Q9L2</accession>
<evidence type="ECO:0000313" key="2">
    <source>
        <dbReference type="Proteomes" id="UP000216101"/>
    </source>
</evidence>
<comment type="caution">
    <text evidence="1">The sequence shown here is derived from an EMBL/GenBank/DDBJ whole genome shotgun (WGS) entry which is preliminary data.</text>
</comment>
<dbReference type="RefSeq" id="WP_094983800.1">
    <property type="nucleotide sequence ID" value="NZ_NHNI01000001.1"/>
</dbReference>